<keyword evidence="1" id="KW-0472">Membrane</keyword>
<proteinExistence type="predicted"/>
<dbReference type="Proteomes" id="UP000682733">
    <property type="component" value="Unassembled WGS sequence"/>
</dbReference>
<feature type="transmembrane region" description="Helical" evidence="1">
    <location>
        <begin position="202"/>
        <end position="222"/>
    </location>
</feature>
<dbReference type="AlphaFoldDB" id="A0A8S2HT08"/>
<evidence type="ECO:0000256" key="1">
    <source>
        <dbReference type="SAM" id="Phobius"/>
    </source>
</evidence>
<dbReference type="Pfam" id="PF12473">
    <property type="entry name" value="DUF3694"/>
    <property type="match status" value="1"/>
</dbReference>
<feature type="transmembrane region" description="Helical" evidence="1">
    <location>
        <begin position="269"/>
        <end position="288"/>
    </location>
</feature>
<reference evidence="4" key="1">
    <citation type="submission" date="2021-02" db="EMBL/GenBank/DDBJ databases">
        <authorList>
            <person name="Nowell W R."/>
        </authorList>
    </citation>
    <scope>NUCLEOTIDE SEQUENCE</scope>
</reference>
<evidence type="ECO:0000313" key="5">
    <source>
        <dbReference type="Proteomes" id="UP000682733"/>
    </source>
</evidence>
<organism evidence="4 5">
    <name type="scientific">Didymodactylos carnosus</name>
    <dbReference type="NCBI Taxonomy" id="1234261"/>
    <lineage>
        <taxon>Eukaryota</taxon>
        <taxon>Metazoa</taxon>
        <taxon>Spiralia</taxon>
        <taxon>Gnathifera</taxon>
        <taxon>Rotifera</taxon>
        <taxon>Eurotatoria</taxon>
        <taxon>Bdelloidea</taxon>
        <taxon>Philodinida</taxon>
        <taxon>Philodinidae</taxon>
        <taxon>Didymodactylos</taxon>
    </lineage>
</organism>
<evidence type="ECO:0000313" key="4">
    <source>
        <dbReference type="EMBL" id="CAF3678413.1"/>
    </source>
</evidence>
<feature type="domain" description="Kinesin-like" evidence="2">
    <location>
        <begin position="13"/>
        <end position="91"/>
    </location>
</feature>
<protein>
    <recommendedName>
        <fullName evidence="2">Kinesin-like domain-containing protein</fullName>
    </recommendedName>
</protein>
<dbReference type="InterPro" id="IPR022164">
    <property type="entry name" value="Kinesin-like"/>
</dbReference>
<accession>A0A8S2HT08</accession>
<dbReference type="EMBL" id="CAJNOK010003332">
    <property type="protein sequence ID" value="CAF0897171.1"/>
    <property type="molecule type" value="Genomic_DNA"/>
</dbReference>
<sequence>MLLAQGRNVRASDMQLLDMETMGKSPDEKYYMVRGNWDPLARSFKELVHLNEETPKNARVFLTIAVDLVISGIQEPVRFRIETKARICYPNENSNELSDAFWSSFKKLTPLSEEFDMKLKELFSHEKMKFVSQYIFYIEHISLITVPLSIILTTLSVVLPYWWSTQTFIIGFWRAHYHHTWIIIDPQLDSQAGRLICSLQQLSIFTVILTDLSIVFWLIDLIRREYKHLISLLCTIIICWFCIATLLILTFYTAKLSDSTIQLQLSCSFYLACSTLLFHSLTIVSLTIKFCTYRSSKRFIQPTDILQSTALSDKAKLAFINV</sequence>
<dbReference type="Proteomes" id="UP000677228">
    <property type="component" value="Unassembled WGS sequence"/>
</dbReference>
<keyword evidence="1" id="KW-1133">Transmembrane helix</keyword>
<gene>
    <name evidence="3" type="ORF">OVA965_LOCUS9433</name>
    <name evidence="4" type="ORF">TMI583_LOCUS9429</name>
</gene>
<dbReference type="EMBL" id="CAJOBA010003333">
    <property type="protein sequence ID" value="CAF3678413.1"/>
    <property type="molecule type" value="Genomic_DNA"/>
</dbReference>
<evidence type="ECO:0000259" key="2">
    <source>
        <dbReference type="Pfam" id="PF12473"/>
    </source>
</evidence>
<name>A0A8S2HT08_9BILA</name>
<feature type="transmembrane region" description="Helical" evidence="1">
    <location>
        <begin position="134"/>
        <end position="163"/>
    </location>
</feature>
<comment type="caution">
    <text evidence="4">The sequence shown here is derived from an EMBL/GenBank/DDBJ whole genome shotgun (WGS) entry which is preliminary data.</text>
</comment>
<feature type="transmembrane region" description="Helical" evidence="1">
    <location>
        <begin position="229"/>
        <end position="249"/>
    </location>
</feature>
<keyword evidence="1" id="KW-0812">Transmembrane</keyword>
<evidence type="ECO:0000313" key="3">
    <source>
        <dbReference type="EMBL" id="CAF0897171.1"/>
    </source>
</evidence>